<keyword evidence="2" id="KW-1185">Reference proteome</keyword>
<dbReference type="EMBL" id="QQSY01000002">
    <property type="protein sequence ID" value="RDI98797.1"/>
    <property type="molecule type" value="Genomic_DNA"/>
</dbReference>
<dbReference type="Proteomes" id="UP000254711">
    <property type="component" value="Unassembled WGS sequence"/>
</dbReference>
<proteinExistence type="predicted"/>
<protein>
    <submittedName>
        <fullName evidence="1">Uncharacterized protein</fullName>
    </submittedName>
</protein>
<name>A0A370K8P3_9GAMM</name>
<gene>
    <name evidence="1" type="ORF">DVT68_09805</name>
</gene>
<organism evidence="1 2">
    <name type="scientific">Dyella solisilvae</name>
    <dbReference type="NCBI Taxonomy" id="1920168"/>
    <lineage>
        <taxon>Bacteria</taxon>
        <taxon>Pseudomonadati</taxon>
        <taxon>Pseudomonadota</taxon>
        <taxon>Gammaproteobacteria</taxon>
        <taxon>Lysobacterales</taxon>
        <taxon>Rhodanobacteraceae</taxon>
        <taxon>Dyella</taxon>
    </lineage>
</organism>
<sequence>MGQGFLRPDGTGSFELYGVVSADDSDSALSKAIDLAARHWPEVAQRHRTADSEAVIHAEEINEVAFAPGMEVDVVDVSWA</sequence>
<evidence type="ECO:0000313" key="2">
    <source>
        <dbReference type="Proteomes" id="UP000254711"/>
    </source>
</evidence>
<comment type="caution">
    <text evidence="1">The sequence shown here is derived from an EMBL/GenBank/DDBJ whole genome shotgun (WGS) entry which is preliminary data.</text>
</comment>
<dbReference type="AlphaFoldDB" id="A0A370K8P3"/>
<accession>A0A370K8P3</accession>
<reference evidence="1 2" key="1">
    <citation type="submission" date="2018-07" db="EMBL/GenBank/DDBJ databases">
        <title>Dyella solisilvae sp. nov., isolated from the pine and broad-leaved mixed forest soil.</title>
        <authorList>
            <person name="Gao Z."/>
            <person name="Qiu L."/>
        </authorList>
    </citation>
    <scope>NUCLEOTIDE SEQUENCE [LARGE SCALE GENOMIC DNA]</scope>
    <source>
        <strain evidence="1 2">DHG54</strain>
    </source>
</reference>
<evidence type="ECO:0000313" key="1">
    <source>
        <dbReference type="EMBL" id="RDI98797.1"/>
    </source>
</evidence>